<organism evidence="1 2">
    <name type="scientific">Actinoplanes italicus</name>
    <dbReference type="NCBI Taxonomy" id="113567"/>
    <lineage>
        <taxon>Bacteria</taxon>
        <taxon>Bacillati</taxon>
        <taxon>Actinomycetota</taxon>
        <taxon>Actinomycetes</taxon>
        <taxon>Micromonosporales</taxon>
        <taxon>Micromonosporaceae</taxon>
        <taxon>Actinoplanes</taxon>
    </lineage>
</organism>
<protein>
    <recommendedName>
        <fullName evidence="3">DUF4034 domain-containing protein</fullName>
    </recommendedName>
</protein>
<dbReference type="Proteomes" id="UP000239415">
    <property type="component" value="Unassembled WGS sequence"/>
</dbReference>
<evidence type="ECO:0008006" key="3">
    <source>
        <dbReference type="Google" id="ProtNLM"/>
    </source>
</evidence>
<evidence type="ECO:0000313" key="1">
    <source>
        <dbReference type="EMBL" id="PRX25305.1"/>
    </source>
</evidence>
<dbReference type="RefSeq" id="WP_106315069.1">
    <property type="nucleotide sequence ID" value="NZ_BOMO01000028.1"/>
</dbReference>
<dbReference type="EMBL" id="PVMZ01000001">
    <property type="protein sequence ID" value="PRX25305.1"/>
    <property type="molecule type" value="Genomic_DNA"/>
</dbReference>
<name>A0A2T0KNZ4_9ACTN</name>
<reference evidence="1 2" key="1">
    <citation type="submission" date="2018-03" db="EMBL/GenBank/DDBJ databases">
        <title>Genomic Encyclopedia of Archaeal and Bacterial Type Strains, Phase II (KMG-II): from individual species to whole genera.</title>
        <authorList>
            <person name="Goeker M."/>
        </authorList>
    </citation>
    <scope>NUCLEOTIDE SEQUENCE [LARGE SCALE GENOMIC DNA]</scope>
    <source>
        <strain evidence="1 2">DSM 43146</strain>
    </source>
</reference>
<evidence type="ECO:0000313" key="2">
    <source>
        <dbReference type="Proteomes" id="UP000239415"/>
    </source>
</evidence>
<dbReference type="AlphaFoldDB" id="A0A2T0KNZ4"/>
<proteinExistence type="predicted"/>
<keyword evidence="2" id="KW-1185">Reference proteome</keyword>
<sequence>MWPFKKRQEAAPDAPEFCSYLGDPEAERLEAALLKRDWETSREILTAAGGEERSYYVGVAAETAGVEEWINGPIRDEPGSTLPLLIRGARLVYWAWEARGEGGSSTVSEDAWKVWFQRLRQAEDCLDEVVERTPADAEAWEYLITLGRARQLPKEERWRRFNRLIEADPTHYYGHTQMLDGLMRKWSGSDEEMFDFARTRAAACPGTHIPVLVALAHIEYGRGKGGTDMHQYLLRDDVVDDIWNASQLSAFHDDYKETLLTPYVWNNFAFTLGLGGQHNAAGSLFDVIGEDWITRSPWNTTTNFQKIRDHVRSNRTDD</sequence>
<gene>
    <name evidence="1" type="ORF">CLV67_10117</name>
</gene>
<accession>A0A2T0KNZ4</accession>
<dbReference type="OrthoDB" id="7171245at2"/>
<comment type="caution">
    <text evidence="1">The sequence shown here is derived from an EMBL/GenBank/DDBJ whole genome shotgun (WGS) entry which is preliminary data.</text>
</comment>